<sequence length="283" mass="31636">MIFVVDESVLGKFGKLVRVKDDLELDVKVSGKRLICLGSLFGTSRIKIDHHRPNAQQQEMIRMRSLIRKAMLPDDSIHGILKKRSQEIIHSLGGHHQYWSVHIRLGDSVFRSESHLRAMNALEGLVTGPMNLSISLLNQAIANDQNRIRTTNPRVSKRKCRNKLHKSGLGLEKFNQILYIATDSVNPFSESSLRPFFKAFPCVSILNDFGLGSELNGLMNSVDKVSLGGLFAPLLDAMVSGHSKGVVGTQGSTFSRFVVDLLFPMYHDLPIIERVFVSLQFVV</sequence>
<dbReference type="HOGENOM" id="CLU_983798_0_0_1"/>
<dbReference type="InParanoid" id="F4RAA3"/>
<organism evidence="2">
    <name type="scientific">Melampsora larici-populina (strain 98AG31 / pathotype 3-4-7)</name>
    <name type="common">Poplar leaf rust fungus</name>
    <dbReference type="NCBI Taxonomy" id="747676"/>
    <lineage>
        <taxon>Eukaryota</taxon>
        <taxon>Fungi</taxon>
        <taxon>Dikarya</taxon>
        <taxon>Basidiomycota</taxon>
        <taxon>Pucciniomycotina</taxon>
        <taxon>Pucciniomycetes</taxon>
        <taxon>Pucciniales</taxon>
        <taxon>Melampsoraceae</taxon>
        <taxon>Melampsora</taxon>
    </lineage>
</organism>
<dbReference type="VEuPathDB" id="FungiDB:MELLADRAFT_93410"/>
<dbReference type="OrthoDB" id="1882547at2759"/>
<dbReference type="Gene3D" id="3.40.50.11350">
    <property type="match status" value="1"/>
</dbReference>
<dbReference type="Proteomes" id="UP000001072">
    <property type="component" value="Unassembled WGS sequence"/>
</dbReference>
<dbReference type="RefSeq" id="XP_007406285.1">
    <property type="nucleotide sequence ID" value="XM_007406223.1"/>
</dbReference>
<accession>F4RAA3</accession>
<dbReference type="EMBL" id="GL883094">
    <property type="protein sequence ID" value="EGG10816.1"/>
    <property type="molecule type" value="Genomic_DNA"/>
</dbReference>
<proteinExistence type="predicted"/>
<evidence type="ECO:0008006" key="3">
    <source>
        <dbReference type="Google" id="ProtNLM"/>
    </source>
</evidence>
<name>F4RAA3_MELLP</name>
<gene>
    <name evidence="1" type="ORF">MELLADRAFT_93410</name>
</gene>
<evidence type="ECO:0000313" key="2">
    <source>
        <dbReference type="Proteomes" id="UP000001072"/>
    </source>
</evidence>
<dbReference type="KEGG" id="mlr:MELLADRAFT_93410"/>
<reference evidence="2" key="1">
    <citation type="journal article" date="2011" name="Proc. Natl. Acad. Sci. U.S.A.">
        <title>Obligate biotrophy features unraveled by the genomic analysis of rust fungi.</title>
        <authorList>
            <person name="Duplessis S."/>
            <person name="Cuomo C.A."/>
            <person name="Lin Y.-C."/>
            <person name="Aerts A."/>
            <person name="Tisserant E."/>
            <person name="Veneault-Fourrey C."/>
            <person name="Joly D.L."/>
            <person name="Hacquard S."/>
            <person name="Amselem J."/>
            <person name="Cantarel B.L."/>
            <person name="Chiu R."/>
            <person name="Coutinho P.M."/>
            <person name="Feau N."/>
            <person name="Field M."/>
            <person name="Frey P."/>
            <person name="Gelhaye E."/>
            <person name="Goldberg J."/>
            <person name="Grabherr M.G."/>
            <person name="Kodira C.D."/>
            <person name="Kohler A."/>
            <person name="Kuees U."/>
            <person name="Lindquist E.A."/>
            <person name="Lucas S.M."/>
            <person name="Mago R."/>
            <person name="Mauceli E."/>
            <person name="Morin E."/>
            <person name="Murat C."/>
            <person name="Pangilinan J.L."/>
            <person name="Park R."/>
            <person name="Pearson M."/>
            <person name="Quesneville H."/>
            <person name="Rouhier N."/>
            <person name="Sakthikumar S."/>
            <person name="Salamov A.A."/>
            <person name="Schmutz J."/>
            <person name="Selles B."/>
            <person name="Shapiro H."/>
            <person name="Tanguay P."/>
            <person name="Tuskan G.A."/>
            <person name="Henrissat B."/>
            <person name="Van de Peer Y."/>
            <person name="Rouze P."/>
            <person name="Ellis J.G."/>
            <person name="Dodds P.N."/>
            <person name="Schein J.E."/>
            <person name="Zhong S."/>
            <person name="Hamelin R.C."/>
            <person name="Grigoriev I.V."/>
            <person name="Szabo L.J."/>
            <person name="Martin F."/>
        </authorList>
    </citation>
    <scope>NUCLEOTIDE SEQUENCE [LARGE SCALE GENOMIC DNA]</scope>
    <source>
        <strain evidence="2">98AG31 / pathotype 3-4-7</strain>
    </source>
</reference>
<protein>
    <recommendedName>
        <fullName evidence="3">O-fucosyltransferase family protein</fullName>
    </recommendedName>
</protein>
<dbReference type="AlphaFoldDB" id="F4RAA3"/>
<evidence type="ECO:0000313" key="1">
    <source>
        <dbReference type="EMBL" id="EGG10816.1"/>
    </source>
</evidence>
<dbReference type="GeneID" id="18936566"/>
<dbReference type="STRING" id="747676.F4RAA3"/>
<keyword evidence="2" id="KW-1185">Reference proteome</keyword>